<feature type="domain" description="Prohead serine protease" evidence="4">
    <location>
        <begin position="52"/>
        <end position="149"/>
    </location>
</feature>
<dbReference type="EMBL" id="PGTO01000039">
    <property type="protein sequence ID" value="RAU20070.1"/>
    <property type="molecule type" value="Genomic_DNA"/>
</dbReference>
<keyword evidence="3" id="KW-0378">Hydrolase</keyword>
<accession>A0A364NSS4</accession>
<gene>
    <name evidence="5" type="ORF">CU669_20405</name>
</gene>
<protein>
    <recommendedName>
        <fullName evidence="4">Prohead serine protease domain-containing protein</fullName>
    </recommendedName>
</protein>
<keyword evidence="6" id="KW-1185">Reference proteome</keyword>
<keyword evidence="1" id="KW-1188">Viral release from host cell</keyword>
<comment type="caution">
    <text evidence="5">The sequence shown here is derived from an EMBL/GenBank/DDBJ whole genome shotgun (WGS) entry which is preliminary data.</text>
</comment>
<dbReference type="OrthoDB" id="360430at2"/>
<organism evidence="5 6">
    <name type="scientific">Paramagnetospirillum kuznetsovii</name>
    <dbReference type="NCBI Taxonomy" id="2053833"/>
    <lineage>
        <taxon>Bacteria</taxon>
        <taxon>Pseudomonadati</taxon>
        <taxon>Pseudomonadota</taxon>
        <taxon>Alphaproteobacteria</taxon>
        <taxon>Rhodospirillales</taxon>
        <taxon>Magnetospirillaceae</taxon>
        <taxon>Paramagnetospirillum</taxon>
    </lineage>
</organism>
<dbReference type="GO" id="GO:0008233">
    <property type="term" value="F:peptidase activity"/>
    <property type="evidence" value="ECO:0007669"/>
    <property type="project" value="UniProtKB-KW"/>
</dbReference>
<name>A0A364NSS4_9PROT</name>
<keyword evidence="2" id="KW-0645">Protease</keyword>
<dbReference type="RefSeq" id="WP_112147431.1">
    <property type="nucleotide sequence ID" value="NZ_PGTO01000039.1"/>
</dbReference>
<reference evidence="5 6" key="1">
    <citation type="submission" date="2017-11" db="EMBL/GenBank/DDBJ databases">
        <title>Draft genome sequence of magnetotactic bacterium Magnetospirillum kuznetsovii LBB-42.</title>
        <authorList>
            <person name="Grouzdev D.S."/>
            <person name="Rysina M.S."/>
            <person name="Baslerov R.V."/>
            <person name="Koziaeva V."/>
        </authorList>
    </citation>
    <scope>NUCLEOTIDE SEQUENCE [LARGE SCALE GENOMIC DNA]</scope>
    <source>
        <strain evidence="5 6">LBB-42</strain>
    </source>
</reference>
<sequence>MNNVNKDLVATVKAATAANGNRQVRVIASTAAVDRAGDVVDPNGWELGPYRKNPTVLWAHDHDRVIGRTIDIGVTNGRLEATIEFLKAGVSTTADIVYQQVLEGAVNTVSVGFLPITSTPIATGRKFTKAELMEISFCAVPANAEALVIGKTMTPTDRAAELRALRARVEREDRAAEIAEMRRADGGIIRKIAPKGLAWRGK</sequence>
<evidence type="ECO:0000313" key="6">
    <source>
        <dbReference type="Proteomes" id="UP000251075"/>
    </source>
</evidence>
<evidence type="ECO:0000256" key="1">
    <source>
        <dbReference type="ARBA" id="ARBA00022612"/>
    </source>
</evidence>
<proteinExistence type="predicted"/>
<dbReference type="Pfam" id="PF04586">
    <property type="entry name" value="Peptidase_S78"/>
    <property type="match status" value="1"/>
</dbReference>
<dbReference type="AlphaFoldDB" id="A0A364NSS4"/>
<dbReference type="InterPro" id="IPR054613">
    <property type="entry name" value="Peptidase_S78_dom"/>
</dbReference>
<evidence type="ECO:0000259" key="4">
    <source>
        <dbReference type="Pfam" id="PF04586"/>
    </source>
</evidence>
<evidence type="ECO:0000256" key="2">
    <source>
        <dbReference type="ARBA" id="ARBA00022670"/>
    </source>
</evidence>
<dbReference type="Proteomes" id="UP000251075">
    <property type="component" value="Unassembled WGS sequence"/>
</dbReference>
<evidence type="ECO:0000256" key="3">
    <source>
        <dbReference type="ARBA" id="ARBA00022801"/>
    </source>
</evidence>
<dbReference type="GO" id="GO:0006508">
    <property type="term" value="P:proteolysis"/>
    <property type="evidence" value="ECO:0007669"/>
    <property type="project" value="UniProtKB-KW"/>
</dbReference>
<evidence type="ECO:0000313" key="5">
    <source>
        <dbReference type="EMBL" id="RAU20070.1"/>
    </source>
</evidence>